<evidence type="ECO:0000259" key="3">
    <source>
        <dbReference type="PROSITE" id="PS50011"/>
    </source>
</evidence>
<proteinExistence type="predicted"/>
<organism evidence="4 5">
    <name type="scientific">Halteria grandinella</name>
    <dbReference type="NCBI Taxonomy" id="5974"/>
    <lineage>
        <taxon>Eukaryota</taxon>
        <taxon>Sar</taxon>
        <taxon>Alveolata</taxon>
        <taxon>Ciliophora</taxon>
        <taxon>Intramacronucleata</taxon>
        <taxon>Spirotrichea</taxon>
        <taxon>Stichotrichia</taxon>
        <taxon>Sporadotrichida</taxon>
        <taxon>Halteriidae</taxon>
        <taxon>Halteria</taxon>
    </lineage>
</organism>
<feature type="region of interest" description="Disordered" evidence="2">
    <location>
        <begin position="292"/>
        <end position="318"/>
    </location>
</feature>
<dbReference type="InterPro" id="IPR000719">
    <property type="entry name" value="Prot_kinase_dom"/>
</dbReference>
<dbReference type="SMART" id="SM00220">
    <property type="entry name" value="S_TKc"/>
    <property type="match status" value="1"/>
</dbReference>
<dbReference type="PANTHER" id="PTHR24347">
    <property type="entry name" value="SERINE/THREONINE-PROTEIN KINASE"/>
    <property type="match status" value="1"/>
</dbReference>
<gene>
    <name evidence="4" type="ORF">FGO68_gene4970</name>
</gene>
<evidence type="ECO:0000313" key="4">
    <source>
        <dbReference type="EMBL" id="TNV86407.1"/>
    </source>
</evidence>
<dbReference type="InterPro" id="IPR011009">
    <property type="entry name" value="Kinase-like_dom_sf"/>
</dbReference>
<dbReference type="Pfam" id="PF00069">
    <property type="entry name" value="Pkinase"/>
    <property type="match status" value="1"/>
</dbReference>
<accession>A0A8J8P1V7</accession>
<feature type="compositionally biased region" description="Low complexity" evidence="2">
    <location>
        <begin position="1050"/>
        <end position="1066"/>
    </location>
</feature>
<feature type="domain" description="Protein kinase" evidence="3">
    <location>
        <begin position="372"/>
        <end position="701"/>
    </location>
</feature>
<feature type="coiled-coil region" evidence="1">
    <location>
        <begin position="989"/>
        <end position="1016"/>
    </location>
</feature>
<dbReference type="SUPFAM" id="SSF56112">
    <property type="entry name" value="Protein kinase-like (PK-like)"/>
    <property type="match status" value="1"/>
</dbReference>
<feature type="region of interest" description="Disordered" evidence="2">
    <location>
        <begin position="174"/>
        <end position="206"/>
    </location>
</feature>
<dbReference type="GO" id="GO:0005524">
    <property type="term" value="F:ATP binding"/>
    <property type="evidence" value="ECO:0007669"/>
    <property type="project" value="InterPro"/>
</dbReference>
<comment type="caution">
    <text evidence="4">The sequence shown here is derived from an EMBL/GenBank/DDBJ whole genome shotgun (WGS) entry which is preliminary data.</text>
</comment>
<feature type="compositionally biased region" description="Polar residues" evidence="2">
    <location>
        <begin position="1101"/>
        <end position="1111"/>
    </location>
</feature>
<dbReference type="Proteomes" id="UP000785679">
    <property type="component" value="Unassembled WGS sequence"/>
</dbReference>
<keyword evidence="5" id="KW-1185">Reference proteome</keyword>
<feature type="compositionally biased region" description="Polar residues" evidence="2">
    <location>
        <begin position="1020"/>
        <end position="1038"/>
    </location>
</feature>
<dbReference type="GO" id="GO:0004672">
    <property type="term" value="F:protein kinase activity"/>
    <property type="evidence" value="ECO:0007669"/>
    <property type="project" value="InterPro"/>
</dbReference>
<evidence type="ECO:0000313" key="5">
    <source>
        <dbReference type="Proteomes" id="UP000785679"/>
    </source>
</evidence>
<feature type="region of interest" description="Disordered" evidence="2">
    <location>
        <begin position="1016"/>
        <end position="1111"/>
    </location>
</feature>
<name>A0A8J8P1V7_HALGN</name>
<dbReference type="EMBL" id="RRYP01001104">
    <property type="protein sequence ID" value="TNV86407.1"/>
    <property type="molecule type" value="Genomic_DNA"/>
</dbReference>
<dbReference type="Gene3D" id="1.10.510.10">
    <property type="entry name" value="Transferase(Phosphotransferase) domain 1"/>
    <property type="match status" value="1"/>
</dbReference>
<sequence>MQLLSPDTNNKNNLDQSHAPASFALNLLPIQDEESREEVKLPKAAQSQWRIDLEQPQWKVLVHRFKEVVLHEEPDQLKKLCAGESPVEQAQLIIGVDEIIFSDGVSNRERELLKNESCVDQFNLSPQRRMLSRAKGLTINTQIIPENIARLVDKEVAVVENRYLVIKGGSQKQNAQSSKCEGAGSNKAPNQNHELNDEEDGEQESNVQEIKLNFSSLAKPAQRPPIDIQKQKVSHSPNYLLQDLLFIDINLCEVKFDRVLANPTAGGGSIYEPVKVNPHAMFILEESPMNNRQASSFHAQDDQSPFRRRKSSPKSNAPPKYIYQVQLQPFKNDHTWRSFIELNFENEEEFIHLRTLLGHVCLVAWPPLEKEYVFKDKLGSGSQAIVDLYKPRNIENKCKNDDDGYVSLKYDLDISKCPKQKVHQENNDDLALHQQQSPVHHWNTSIALLLGAQPQESFAVKKYTFDLSNKETGDYHYRMALLEIDYLRQLNQCENIVQIIQVYVERESGNSKVELKMVMKYAKYGTILKHLQKKQNFNEEEIRTVMAQLLLAVDLMHRKNIIHRDIKPDNILLMDRGTLQICISDLGLACQADDPKEVALKCGTPGYVAPEVLKNTHPFTLKADIFSVGGFFYNMVTSNNLFPGRNAQELLYYNKNQNPIPVVQTKVKGVSAECKSLLCSMLNVNPDQRPSAEECINHAWFQKDREALQNSLFINKNQHLIANLFNTPVNMEAPNIKECTSFMIAPNYFELVQCLSSNNAGMMNINTSQQRQANANIRHSAKVDLTPQGLMQQQIEGASGRHMVLANMGIQPSQNGLMTSLNGGGFPAAVLMQSQRERSSSAIQRGLINGHGGSNSKELKIINTNLNSLKQNFSEFAGGNDQVNQSQKRKNSVSPRPIQFNYNQIITQAREASQSRNLEEISIHAIRQNQENASVKLIISQHPQTKGPDGSSPIATVQQPTTPVLLQVQRSRQQSNQLNIGITNIGGGSNNSQVKLSQQELRIKAAQEQAKNLFMDYRNPTPSSGQQQAKQTTYSPQRSELPPKNDVELSQKSQNSNSSHKVSASQKMRDDGKQPCSGGVLLNNDQSSHGNGTVPLATKLPNGNPTSNDVNNNTVKAYQPSLESSNKIGKSQASAQQFGASAYCGKSTAGKPFFDQTRVDDHKIEAVEQQYNQNHVSNMPPPKEVLKAATPPPPQQPVFKTSLRNKRLHPQVSGANQEDAVNQALDEEDELYDDDEDLDEFDCSHFEEFESLVKSARAAAEMKASQIKEALGFSINFESKWPKEEKSQYSMGGQHLFKQQQMGVIERKVLERTNIHDILLCKSKEDKSLSFKNHRQITENRPQ</sequence>
<dbReference type="PROSITE" id="PS00108">
    <property type="entry name" value="PROTEIN_KINASE_ST"/>
    <property type="match status" value="1"/>
</dbReference>
<reference evidence="4" key="1">
    <citation type="submission" date="2019-06" db="EMBL/GenBank/DDBJ databases">
        <authorList>
            <person name="Zheng W."/>
        </authorList>
    </citation>
    <scope>NUCLEOTIDE SEQUENCE</scope>
    <source>
        <strain evidence="4">QDHG01</strain>
    </source>
</reference>
<evidence type="ECO:0000256" key="1">
    <source>
        <dbReference type="SAM" id="Coils"/>
    </source>
</evidence>
<protein>
    <recommendedName>
        <fullName evidence="3">Protein kinase domain-containing protein</fullName>
    </recommendedName>
</protein>
<dbReference type="InterPro" id="IPR008271">
    <property type="entry name" value="Ser/Thr_kinase_AS"/>
</dbReference>
<evidence type="ECO:0000256" key="2">
    <source>
        <dbReference type="SAM" id="MobiDB-lite"/>
    </source>
</evidence>
<feature type="region of interest" description="Disordered" evidence="2">
    <location>
        <begin position="877"/>
        <end position="896"/>
    </location>
</feature>
<dbReference type="PROSITE" id="PS50011">
    <property type="entry name" value="PROTEIN_KINASE_DOM"/>
    <property type="match status" value="1"/>
</dbReference>
<keyword evidence="1" id="KW-0175">Coiled coil</keyword>